<dbReference type="CDD" id="cd11855">
    <property type="entry name" value="SH3_Sho1p"/>
    <property type="match status" value="1"/>
</dbReference>
<evidence type="ECO:0000259" key="11">
    <source>
        <dbReference type="PROSITE" id="PS50002"/>
    </source>
</evidence>
<feature type="transmembrane region" description="Helical" evidence="10">
    <location>
        <begin position="69"/>
        <end position="87"/>
    </location>
</feature>
<dbReference type="InterPro" id="IPR001452">
    <property type="entry name" value="SH3_domain"/>
</dbReference>
<evidence type="ECO:0000313" key="12">
    <source>
        <dbReference type="EMBL" id="PHZ12480.1"/>
    </source>
</evidence>
<dbReference type="RefSeq" id="XP_023466188.1">
    <property type="nucleotide sequence ID" value="XM_023613063.1"/>
</dbReference>
<dbReference type="SUPFAM" id="SSF50044">
    <property type="entry name" value="SH3-domain"/>
    <property type="match status" value="1"/>
</dbReference>
<dbReference type="PRINTS" id="PR00452">
    <property type="entry name" value="SH3DOMAIN"/>
</dbReference>
<keyword evidence="7" id="KW-0346">Stress response</keyword>
<sequence length="234" mass="26350">MNLTLRDQPFVLSTLLLAAIGWMIAFVGACMLKVLNGVWWIMLYELLIIAAQTMMTMSGSVEQYRVTMMTLLATSVPLLTIQIDYVIQSSRSNISRAPANTYAAGYIILIIMQYVWILIFGSDKSTFFGRWGQANRSIRKEEVIVEKDDRPKPIVPVILTEPCSPSANTDFVEKVQALHTYQANSDDPNELSFEKGEILEVADRKGNWWQARKSDGTNGIIPSNYFAVVDKENV</sequence>
<evidence type="ECO:0000256" key="4">
    <source>
        <dbReference type="ARBA" id="ARBA00022475"/>
    </source>
</evidence>
<evidence type="ECO:0000256" key="7">
    <source>
        <dbReference type="ARBA" id="ARBA00023016"/>
    </source>
</evidence>
<evidence type="ECO:0000256" key="6">
    <source>
        <dbReference type="ARBA" id="ARBA00022989"/>
    </source>
</evidence>
<protein>
    <recommendedName>
        <fullName evidence="11">SH3 domain-containing protein</fullName>
    </recommendedName>
</protein>
<proteinExistence type="inferred from homology"/>
<evidence type="ECO:0000256" key="10">
    <source>
        <dbReference type="SAM" id="Phobius"/>
    </source>
</evidence>
<dbReference type="PROSITE" id="PS50002">
    <property type="entry name" value="SH3"/>
    <property type="match status" value="1"/>
</dbReference>
<feature type="domain" description="SH3" evidence="11">
    <location>
        <begin position="170"/>
        <end position="231"/>
    </location>
</feature>
<evidence type="ECO:0000313" key="13">
    <source>
        <dbReference type="Proteomes" id="UP000242254"/>
    </source>
</evidence>
<dbReference type="GeneID" id="35444052"/>
<evidence type="ECO:0000256" key="9">
    <source>
        <dbReference type="PROSITE-ProRule" id="PRU00192"/>
    </source>
</evidence>
<dbReference type="Proteomes" id="UP000242254">
    <property type="component" value="Unassembled WGS sequence"/>
</dbReference>
<evidence type="ECO:0000256" key="8">
    <source>
        <dbReference type="ARBA" id="ARBA00023136"/>
    </source>
</evidence>
<name>A0A2G4SUP5_RHIZD</name>
<gene>
    <name evidence="12" type="ORF">RHIMIDRAFT_282208</name>
</gene>
<comment type="subcellular location">
    <subcellularLocation>
        <location evidence="1">Cell membrane</location>
        <topology evidence="1">Multi-pass membrane protein</topology>
    </subcellularLocation>
</comment>
<feature type="transmembrane region" description="Helical" evidence="10">
    <location>
        <begin position="99"/>
        <end position="120"/>
    </location>
</feature>
<evidence type="ECO:0000256" key="1">
    <source>
        <dbReference type="ARBA" id="ARBA00004651"/>
    </source>
</evidence>
<evidence type="ECO:0000256" key="2">
    <source>
        <dbReference type="ARBA" id="ARBA00009739"/>
    </source>
</evidence>
<keyword evidence="5 10" id="KW-0812">Transmembrane</keyword>
<keyword evidence="13" id="KW-1185">Reference proteome</keyword>
<reference evidence="12 13" key="1">
    <citation type="journal article" date="2016" name="Proc. Natl. Acad. Sci. U.S.A.">
        <title>Lipid metabolic changes in an early divergent fungus govern the establishment of a mutualistic symbiosis with endobacteria.</title>
        <authorList>
            <person name="Lastovetsky O.A."/>
            <person name="Gaspar M.L."/>
            <person name="Mondo S.J."/>
            <person name="LaButti K.M."/>
            <person name="Sandor L."/>
            <person name="Grigoriev I.V."/>
            <person name="Henry S.A."/>
            <person name="Pawlowska T.E."/>
        </authorList>
    </citation>
    <scope>NUCLEOTIDE SEQUENCE [LARGE SCALE GENOMIC DNA]</scope>
    <source>
        <strain evidence="12 13">ATCC 52813</strain>
    </source>
</reference>
<keyword evidence="3 9" id="KW-0728">SH3 domain</keyword>
<organism evidence="12 13">
    <name type="scientific">Rhizopus microsporus ATCC 52813</name>
    <dbReference type="NCBI Taxonomy" id="1340429"/>
    <lineage>
        <taxon>Eukaryota</taxon>
        <taxon>Fungi</taxon>
        <taxon>Fungi incertae sedis</taxon>
        <taxon>Mucoromycota</taxon>
        <taxon>Mucoromycotina</taxon>
        <taxon>Mucoromycetes</taxon>
        <taxon>Mucorales</taxon>
        <taxon>Mucorineae</taxon>
        <taxon>Rhizopodaceae</taxon>
        <taxon>Rhizopus</taxon>
    </lineage>
</organism>
<feature type="transmembrane region" description="Helical" evidence="10">
    <location>
        <begin position="12"/>
        <end position="32"/>
    </location>
</feature>
<dbReference type="InterPro" id="IPR036028">
    <property type="entry name" value="SH3-like_dom_sf"/>
</dbReference>
<feature type="transmembrane region" description="Helical" evidence="10">
    <location>
        <begin position="38"/>
        <end position="57"/>
    </location>
</feature>
<keyword evidence="8 10" id="KW-0472">Membrane</keyword>
<keyword evidence="4" id="KW-1003">Cell membrane</keyword>
<dbReference type="InterPro" id="IPR035522">
    <property type="entry name" value="Sho1_SH3"/>
</dbReference>
<dbReference type="Gene3D" id="2.30.30.40">
    <property type="entry name" value="SH3 Domains"/>
    <property type="match status" value="1"/>
</dbReference>
<dbReference type="GO" id="GO:0005886">
    <property type="term" value="C:plasma membrane"/>
    <property type="evidence" value="ECO:0007669"/>
    <property type="project" value="UniProtKB-SubCell"/>
</dbReference>
<keyword evidence="6 10" id="KW-1133">Transmembrane helix</keyword>
<dbReference type="SMART" id="SM00326">
    <property type="entry name" value="SH3"/>
    <property type="match status" value="1"/>
</dbReference>
<dbReference type="STRING" id="1340429.A0A2G4SUP5"/>
<dbReference type="Pfam" id="PF00018">
    <property type="entry name" value="SH3_1"/>
    <property type="match status" value="1"/>
</dbReference>
<evidence type="ECO:0000256" key="3">
    <source>
        <dbReference type="ARBA" id="ARBA00022443"/>
    </source>
</evidence>
<dbReference type="EMBL" id="KZ303849">
    <property type="protein sequence ID" value="PHZ12480.1"/>
    <property type="molecule type" value="Genomic_DNA"/>
</dbReference>
<dbReference type="AlphaFoldDB" id="A0A2G4SUP5"/>
<evidence type="ECO:0000256" key="5">
    <source>
        <dbReference type="ARBA" id="ARBA00022692"/>
    </source>
</evidence>
<accession>A0A2G4SUP5</accession>
<comment type="similarity">
    <text evidence="2">Belongs to the SHO1 family.</text>
</comment>
<dbReference type="PROSITE" id="PS51257">
    <property type="entry name" value="PROKAR_LIPOPROTEIN"/>
    <property type="match status" value="1"/>
</dbReference>